<feature type="compositionally biased region" description="Basic and acidic residues" evidence="1">
    <location>
        <begin position="1"/>
        <end position="11"/>
    </location>
</feature>
<gene>
    <name evidence="2" type="ORF">SLS62_001169</name>
</gene>
<feature type="region of interest" description="Disordered" evidence="1">
    <location>
        <begin position="87"/>
        <end position="108"/>
    </location>
</feature>
<protein>
    <submittedName>
        <fullName evidence="2">Uncharacterized protein</fullName>
    </submittedName>
</protein>
<evidence type="ECO:0000313" key="3">
    <source>
        <dbReference type="Proteomes" id="UP001320420"/>
    </source>
</evidence>
<keyword evidence="3" id="KW-1185">Reference proteome</keyword>
<feature type="compositionally biased region" description="Basic residues" evidence="1">
    <location>
        <begin position="176"/>
        <end position="187"/>
    </location>
</feature>
<feature type="region of interest" description="Disordered" evidence="1">
    <location>
        <begin position="169"/>
        <end position="206"/>
    </location>
</feature>
<evidence type="ECO:0000313" key="2">
    <source>
        <dbReference type="EMBL" id="KAK7756728.1"/>
    </source>
</evidence>
<evidence type="ECO:0000256" key="1">
    <source>
        <dbReference type="SAM" id="MobiDB-lite"/>
    </source>
</evidence>
<organism evidence="2 3">
    <name type="scientific">Diatrype stigma</name>
    <dbReference type="NCBI Taxonomy" id="117547"/>
    <lineage>
        <taxon>Eukaryota</taxon>
        <taxon>Fungi</taxon>
        <taxon>Dikarya</taxon>
        <taxon>Ascomycota</taxon>
        <taxon>Pezizomycotina</taxon>
        <taxon>Sordariomycetes</taxon>
        <taxon>Xylariomycetidae</taxon>
        <taxon>Xylariales</taxon>
        <taxon>Diatrypaceae</taxon>
        <taxon>Diatrype</taxon>
    </lineage>
</organism>
<accession>A0AAN9VAT9</accession>
<comment type="caution">
    <text evidence="2">The sequence shown here is derived from an EMBL/GenBank/DDBJ whole genome shotgun (WGS) entry which is preliminary data.</text>
</comment>
<sequence>MAFEQTKDFRSAAHSSKRFKEQKTKWSLGARPSSGVWCSPWDSNVLLTGSESQREKIRPIPQPKSRHHKSQNVVKTRNARVTQNFPQSYSRAKSEAITELNDPSNTTRSSIYEMLSSPVERRASGSDNFLYSFDRTETPGKPLSLEVFLKTNPRETEKLVEKEYEILDGNGEPLKGRKARRDLRRQSPHAILEEPGTIEDEGFELI</sequence>
<feature type="compositionally biased region" description="Acidic residues" evidence="1">
    <location>
        <begin position="196"/>
        <end position="206"/>
    </location>
</feature>
<proteinExistence type="predicted"/>
<reference evidence="2 3" key="1">
    <citation type="submission" date="2024-02" db="EMBL/GenBank/DDBJ databases">
        <title>De novo assembly and annotation of 12 fungi associated with fruit tree decline syndrome in Ontario, Canada.</title>
        <authorList>
            <person name="Sulman M."/>
            <person name="Ellouze W."/>
            <person name="Ilyukhin E."/>
        </authorList>
    </citation>
    <scope>NUCLEOTIDE SEQUENCE [LARGE SCALE GENOMIC DNA]</scope>
    <source>
        <strain evidence="2 3">M11/M66-122</strain>
    </source>
</reference>
<dbReference type="EMBL" id="JAKJXP020000005">
    <property type="protein sequence ID" value="KAK7756728.1"/>
    <property type="molecule type" value="Genomic_DNA"/>
</dbReference>
<dbReference type="AlphaFoldDB" id="A0AAN9VAT9"/>
<dbReference type="Proteomes" id="UP001320420">
    <property type="component" value="Unassembled WGS sequence"/>
</dbReference>
<feature type="region of interest" description="Disordered" evidence="1">
    <location>
        <begin position="48"/>
        <end position="74"/>
    </location>
</feature>
<feature type="region of interest" description="Disordered" evidence="1">
    <location>
        <begin position="1"/>
        <end position="32"/>
    </location>
</feature>
<name>A0AAN9VAT9_9PEZI</name>